<dbReference type="GO" id="GO:0050568">
    <property type="term" value="F:protein-glutamine glutaminase activity"/>
    <property type="evidence" value="ECO:0007669"/>
    <property type="project" value="UniProtKB-UniRule"/>
</dbReference>
<dbReference type="EC" id="3.5.1.44" evidence="5"/>
<accession>A0A284VHZ9</accession>
<comment type="catalytic activity">
    <reaction evidence="5">
        <text>L-glutaminyl-[protein] + H2O = L-glutamyl-[protein] + NH4(+)</text>
        <dbReference type="Rhea" id="RHEA:16441"/>
        <dbReference type="Rhea" id="RHEA-COMP:10207"/>
        <dbReference type="Rhea" id="RHEA-COMP:10208"/>
        <dbReference type="ChEBI" id="CHEBI:15377"/>
        <dbReference type="ChEBI" id="CHEBI:28938"/>
        <dbReference type="ChEBI" id="CHEBI:29973"/>
        <dbReference type="ChEBI" id="CHEBI:30011"/>
        <dbReference type="EC" id="3.5.1.44"/>
    </reaction>
</comment>
<dbReference type="Gene3D" id="3.40.50.180">
    <property type="entry name" value="Methylesterase CheB, C-terminal domain"/>
    <property type="match status" value="1"/>
</dbReference>
<comment type="catalytic activity">
    <reaction evidence="4 5">
        <text>[protein]-L-glutamate 5-O-methyl ester + H2O = L-glutamyl-[protein] + methanol + H(+)</text>
        <dbReference type="Rhea" id="RHEA:23236"/>
        <dbReference type="Rhea" id="RHEA-COMP:10208"/>
        <dbReference type="Rhea" id="RHEA-COMP:10311"/>
        <dbReference type="ChEBI" id="CHEBI:15377"/>
        <dbReference type="ChEBI" id="CHEBI:15378"/>
        <dbReference type="ChEBI" id="CHEBI:17790"/>
        <dbReference type="ChEBI" id="CHEBI:29973"/>
        <dbReference type="ChEBI" id="CHEBI:82795"/>
        <dbReference type="EC" id="3.1.1.61"/>
    </reaction>
</comment>
<dbReference type="OrthoDB" id="2857at2157"/>
<comment type="function">
    <text evidence="5">Involved in chemotaxis. Part of a chemotaxis signal transduction system that modulates chemotaxis in response to various stimuli. Catalyzes the demethylation of specific methylglutamate residues introduced into the chemoreceptors (methyl-accepting chemotaxis proteins or MCP) by CheR. Also mediates the irreversible deamidation of specific glutamine residues to glutamic acid.</text>
</comment>
<dbReference type="AlphaFoldDB" id="A0A284VHZ9"/>
<dbReference type="NCBIfam" id="NF001965">
    <property type="entry name" value="PRK00742.1"/>
    <property type="match status" value="1"/>
</dbReference>
<feature type="domain" description="CheB-type methylesterase" evidence="9">
    <location>
        <begin position="171"/>
        <end position="368"/>
    </location>
</feature>
<dbReference type="InterPro" id="IPR035909">
    <property type="entry name" value="CheB_C"/>
</dbReference>
<dbReference type="PANTHER" id="PTHR42872">
    <property type="entry name" value="PROTEIN-GLUTAMATE METHYLESTERASE/PROTEIN-GLUTAMINE GLUTAMINASE"/>
    <property type="match status" value="1"/>
</dbReference>
<dbReference type="HAMAP" id="MF_00099">
    <property type="entry name" value="CheB_chemtxs"/>
    <property type="match status" value="1"/>
</dbReference>
<keyword evidence="2 5" id="KW-0145">Chemotaxis</keyword>
<evidence type="ECO:0000256" key="3">
    <source>
        <dbReference type="ARBA" id="ARBA00022801"/>
    </source>
</evidence>
<comment type="PTM">
    <text evidence="5">Phosphorylated by CheA. Phosphorylation of the N-terminal regulatory domain activates the methylesterase activity.</text>
</comment>
<comment type="similarity">
    <text evidence="5">Belongs to the CheB family.</text>
</comment>
<dbReference type="GO" id="GO:0000156">
    <property type="term" value="F:phosphorelay response regulator activity"/>
    <property type="evidence" value="ECO:0007669"/>
    <property type="project" value="InterPro"/>
</dbReference>
<dbReference type="SUPFAM" id="SSF52172">
    <property type="entry name" value="CheY-like"/>
    <property type="match status" value="1"/>
</dbReference>
<dbReference type="InterPro" id="IPR008248">
    <property type="entry name" value="CheB-like"/>
</dbReference>
<feature type="modified residue" description="4-aspartylphosphate" evidence="5 7">
    <location>
        <position position="56"/>
    </location>
</feature>
<dbReference type="RefSeq" id="WP_096203352.1">
    <property type="nucleotide sequence ID" value="NZ_FZMP01000001.1"/>
</dbReference>
<dbReference type="PROSITE" id="PS50122">
    <property type="entry name" value="CHEB"/>
    <property type="match status" value="1"/>
</dbReference>
<evidence type="ECO:0000256" key="5">
    <source>
        <dbReference type="HAMAP-Rule" id="MF_00099"/>
    </source>
</evidence>
<dbReference type="CDD" id="cd16432">
    <property type="entry name" value="CheB_Rec"/>
    <property type="match status" value="1"/>
</dbReference>
<keyword evidence="1 5" id="KW-0963">Cytoplasm</keyword>
<dbReference type="InterPro" id="IPR011006">
    <property type="entry name" value="CheY-like_superfamily"/>
</dbReference>
<dbReference type="SMART" id="SM00448">
    <property type="entry name" value="REC"/>
    <property type="match status" value="1"/>
</dbReference>
<reference evidence="11" key="1">
    <citation type="submission" date="2017-06" db="EMBL/GenBank/DDBJ databases">
        <authorList>
            <person name="Cremers G."/>
        </authorList>
    </citation>
    <scope>NUCLEOTIDE SEQUENCE [LARGE SCALE GENOMIC DNA]</scope>
</reference>
<protein>
    <recommendedName>
        <fullName evidence="5">Protein-glutamate methylesterase/protein-glutamine glutaminase</fullName>
        <ecNumber evidence="5">3.1.1.61</ecNumber>
        <ecNumber evidence="5">3.5.1.44</ecNumber>
    </recommendedName>
</protein>
<dbReference type="Pfam" id="PF00072">
    <property type="entry name" value="Response_reg"/>
    <property type="match status" value="1"/>
</dbReference>
<feature type="active site" evidence="5 6">
    <location>
        <position position="313"/>
    </location>
</feature>
<comment type="subcellular location">
    <subcellularLocation>
        <location evidence="5">Cytoplasm</location>
    </subcellularLocation>
</comment>
<name>A0A284VHZ9_9EURY</name>
<dbReference type="PANTHER" id="PTHR42872:SF6">
    <property type="entry name" value="PROTEIN-GLUTAMATE METHYLESTERASE_PROTEIN-GLUTAMINE GLUTAMINASE"/>
    <property type="match status" value="1"/>
</dbReference>
<evidence type="ECO:0000256" key="7">
    <source>
        <dbReference type="PROSITE-ProRule" id="PRU00169"/>
    </source>
</evidence>
<dbReference type="InterPro" id="IPR000673">
    <property type="entry name" value="Sig_transdc_resp-reg_Me-estase"/>
</dbReference>
<evidence type="ECO:0000256" key="6">
    <source>
        <dbReference type="PROSITE-ProRule" id="PRU00050"/>
    </source>
</evidence>
<dbReference type="GO" id="GO:0005737">
    <property type="term" value="C:cytoplasm"/>
    <property type="evidence" value="ECO:0007669"/>
    <property type="project" value="UniProtKB-SubCell"/>
</dbReference>
<dbReference type="Proteomes" id="UP000218615">
    <property type="component" value="Unassembled WGS sequence"/>
</dbReference>
<evidence type="ECO:0000259" key="9">
    <source>
        <dbReference type="PROSITE" id="PS50122"/>
    </source>
</evidence>
<dbReference type="CDD" id="cd17541">
    <property type="entry name" value="REC_CheB-like"/>
    <property type="match status" value="1"/>
</dbReference>
<dbReference type="GO" id="GO:0006935">
    <property type="term" value="P:chemotaxis"/>
    <property type="evidence" value="ECO:0007669"/>
    <property type="project" value="UniProtKB-UniRule"/>
</dbReference>
<dbReference type="SUPFAM" id="SSF52738">
    <property type="entry name" value="Methylesterase CheB, C-terminal domain"/>
    <property type="match status" value="1"/>
</dbReference>
<feature type="domain" description="Response regulatory" evidence="8">
    <location>
        <begin position="5"/>
        <end position="120"/>
    </location>
</feature>
<keyword evidence="5 7" id="KW-0597">Phosphoprotein</keyword>
<dbReference type="EMBL" id="FZMP01000001">
    <property type="protein sequence ID" value="SNQ58881.1"/>
    <property type="molecule type" value="Genomic_DNA"/>
</dbReference>
<evidence type="ECO:0000313" key="10">
    <source>
        <dbReference type="EMBL" id="SNQ58881.1"/>
    </source>
</evidence>
<evidence type="ECO:0000313" key="11">
    <source>
        <dbReference type="Proteomes" id="UP000218615"/>
    </source>
</evidence>
<evidence type="ECO:0000256" key="2">
    <source>
        <dbReference type="ARBA" id="ARBA00022500"/>
    </source>
</evidence>
<dbReference type="PIRSF" id="PIRSF000876">
    <property type="entry name" value="RR_chemtxs_CheB"/>
    <property type="match status" value="1"/>
</dbReference>
<gene>
    <name evidence="5 10" type="primary">cheB</name>
    <name evidence="10" type="ORF">MNV_10009</name>
</gene>
<keyword evidence="11" id="KW-1185">Reference proteome</keyword>
<comment type="domain">
    <text evidence="5">Contains a C-terminal catalytic domain, and an N-terminal region which modulates catalytic activity.</text>
</comment>
<proteinExistence type="inferred from homology"/>
<keyword evidence="3 5" id="KW-0378">Hydrolase</keyword>
<dbReference type="PROSITE" id="PS50110">
    <property type="entry name" value="RESPONSE_REGULATORY"/>
    <property type="match status" value="1"/>
</dbReference>
<organism evidence="10 11">
    <name type="scientific">Candidatus Methanoperedens nitratireducens</name>
    <dbReference type="NCBI Taxonomy" id="1392998"/>
    <lineage>
        <taxon>Archaea</taxon>
        <taxon>Methanobacteriati</taxon>
        <taxon>Methanobacteriota</taxon>
        <taxon>Stenosarchaea group</taxon>
        <taxon>Methanomicrobia</taxon>
        <taxon>Methanosarcinales</taxon>
        <taxon>ANME-2 cluster</taxon>
        <taxon>Candidatus Methanoperedentaceae</taxon>
        <taxon>Candidatus Methanoperedens</taxon>
    </lineage>
</organism>
<dbReference type="InterPro" id="IPR001789">
    <property type="entry name" value="Sig_transdc_resp-reg_receiver"/>
</dbReference>
<dbReference type="Gene3D" id="3.40.50.2300">
    <property type="match status" value="1"/>
</dbReference>
<dbReference type="Pfam" id="PF01339">
    <property type="entry name" value="CheB_methylest"/>
    <property type="match status" value="1"/>
</dbReference>
<evidence type="ECO:0000259" key="8">
    <source>
        <dbReference type="PROSITE" id="PS50110"/>
    </source>
</evidence>
<evidence type="ECO:0000256" key="4">
    <source>
        <dbReference type="ARBA" id="ARBA00048267"/>
    </source>
</evidence>
<dbReference type="GO" id="GO:0008984">
    <property type="term" value="F:protein-glutamate methylesterase activity"/>
    <property type="evidence" value="ECO:0007669"/>
    <property type="project" value="UniProtKB-UniRule"/>
</dbReference>
<evidence type="ECO:0000256" key="1">
    <source>
        <dbReference type="ARBA" id="ARBA00022490"/>
    </source>
</evidence>
<dbReference type="EC" id="3.1.1.61" evidence="5"/>
<feature type="active site" evidence="5 6">
    <location>
        <position position="186"/>
    </location>
</feature>
<sequence length="368" mass="39869">MSRIKVLVADDSAFMRKIISDILASSPDIEVVGRAKNGLDAIEKTALLKPDVVTMDLEMPVLDGIQALSHIMSECPTPVIMLTAANSTDITITAFQYGAVDFMLKPSGDISRDMVNIKDELIRKVKTAATVGVQKLGFIEEQKKKEEVGKEMLFDFFRRSIEDDKKQKVEPGKKTKPQKVIVIGSSTGGPRALQQVIPLLSPTLDAAVLVVQHMPPGFTKSLAERLNAQSRVEVREAVDGDIIEPGKVLIAPGDFHMIVKQQKKNGEVKEVIALTKGEKVQGVRPSIDVLLNSVAPIYGQKAVGVILTGMGSDGSDGVRNLKSVGGRVIAEDESTCVIYGMPKSVIEKKLADFILPINKIAESIMQIS</sequence>
<feature type="active site" evidence="5 6">
    <location>
        <position position="213"/>
    </location>
</feature>